<name>A0A132PLG7_9MYCO</name>
<proteinExistence type="predicted"/>
<dbReference type="EMBL" id="LGTW01000009">
    <property type="protein sequence ID" value="KWX23195.1"/>
    <property type="molecule type" value="Genomic_DNA"/>
</dbReference>
<evidence type="ECO:0000313" key="4">
    <source>
        <dbReference type="EMBL" id="KWX23195.1"/>
    </source>
</evidence>
<dbReference type="Gene3D" id="1.25.40.10">
    <property type="entry name" value="Tetratricopeptide repeat domain"/>
    <property type="match status" value="6"/>
</dbReference>
<dbReference type="InterPro" id="IPR050498">
    <property type="entry name" value="Ycf3"/>
</dbReference>
<protein>
    <recommendedName>
        <fullName evidence="6">Tetratricopeptide repeat protein</fullName>
    </recommendedName>
</protein>
<dbReference type="PANTHER" id="PTHR44858">
    <property type="entry name" value="TETRATRICOPEPTIDE REPEAT PROTEIN 6"/>
    <property type="match status" value="1"/>
</dbReference>
<sequence>MRDSASESTLAPLRINLEKARKAFRDGDLRTTGQHASKVIAAVDDTENRSEAIAIAGSAQVLAGHVADAAGDTDAADAAYRNAIHLLRAAREVVWARGDHVADLGAAMVMLGLPDADDPLRRAQQMGEDTVVVRRYLGLYQLSIGRLAEAKKLLSDVARRVPSDWRAYRGLATIAKKEGLVEEAIELWLQAATAAEAVGRLRDALAAYRAADELAPSLDAKRGIAAVLPRLNLFDEAKQAAEDILAVDPDDYDTRIVYVEALLGLKLPHDAAAVARELAVSHSQDPVPHAYLGMALREIGDNGEAVDALSTAHQLRPDSGPIRLELADALRAANRIDEAIHVLDEGLAQDPRDVNLHLLRAEVAADSGDLDIAESHVVTVDEIDPASAPWLWLSRVITAHGDVARALSAVDHALRVDPDDSSALGMRGVLLVDQGEIEDGITTLRASLGVQPLPPTIYDLASALLRRGQDEDKLEAEELARRYIVMEPEDPDGAILLARALWLAERTPEAATVLDDAAQRFSPCGTVERLRMWVLLDSGRTSEAVEAAERAKELLSDDAQTLAQVGRFFCGLVDSEPDASDRYASAAIDSLTRAIELDSDDFDSMGHLGRLQWRRNDCVLAEKLLADAIALREAAGVEPDVELLNVLARIWLDRDDPERALSTVEAILALDPEYHDSLATRGEALYFLERYAESADAFHRALAAGGKNSYVLGWLGESYRMLNNLDAADRALNEALEYQPDNLSALTSRGALNNELGNVEAAAADLCEVIEKAPTYMFALSQYSGLLLEQGRVRDAVPVWRTAVDKAPGSVEIRIQYADTLRLAGELADGLEQAEKALESEPTNELGLRVLGRTLVALGRIDEGAAQFERAQALHHDSVSVAIDLAEARDRQGRPLAALHTIQEALDREPRIDLFIDNGWRYARLAAWDHASACAKRALEMAPAHHAGYGLSGWVLLLQNRIDDGLAAAEQALRLAPEFMWNHKQLGNALWAAGRIDDAIPEFEWVAEREERITDNDAHGLHNLGWSLLCLGKHRRAATCLTKARALGFDEISVLMDLGLNAMVAGQTTEGIDTYGEALSMIDRARSGRRKNSGEAALLFRGSIAVAIYDLETFLGTERLEASPEIETVIGSLHERLSALPLPL</sequence>
<dbReference type="Proteomes" id="UP000070612">
    <property type="component" value="Unassembled WGS sequence"/>
</dbReference>
<organism evidence="4 5">
    <name type="scientific">Mycolicibacterium wolinskyi</name>
    <dbReference type="NCBI Taxonomy" id="59750"/>
    <lineage>
        <taxon>Bacteria</taxon>
        <taxon>Bacillati</taxon>
        <taxon>Actinomycetota</taxon>
        <taxon>Actinomycetes</taxon>
        <taxon>Mycobacteriales</taxon>
        <taxon>Mycobacteriaceae</taxon>
        <taxon>Mycolicibacterium</taxon>
    </lineage>
</organism>
<dbReference type="PROSITE" id="PS50005">
    <property type="entry name" value="TPR"/>
    <property type="match status" value="2"/>
</dbReference>
<feature type="repeat" description="TPR" evidence="3">
    <location>
        <begin position="709"/>
        <end position="742"/>
    </location>
</feature>
<keyword evidence="5" id="KW-1185">Reference proteome</keyword>
<dbReference type="Pfam" id="PF14559">
    <property type="entry name" value="TPR_19"/>
    <property type="match status" value="1"/>
</dbReference>
<dbReference type="SUPFAM" id="SSF48452">
    <property type="entry name" value="TPR-like"/>
    <property type="match status" value="7"/>
</dbReference>
<feature type="repeat" description="TPR" evidence="3">
    <location>
        <begin position="387"/>
        <end position="420"/>
    </location>
</feature>
<reference evidence="4 5" key="1">
    <citation type="submission" date="2015-07" db="EMBL/GenBank/DDBJ databases">
        <title>A draft genome sequence of Mycobacterium wolinskyi.</title>
        <authorList>
            <person name="de Man T.J."/>
            <person name="Perry K.A."/>
            <person name="Coulliette A.D."/>
            <person name="Jensen B."/>
            <person name="Toney N.C."/>
            <person name="Limbago B.M."/>
            <person name="Noble-Wang J."/>
        </authorList>
    </citation>
    <scope>NUCLEOTIDE SEQUENCE [LARGE SCALE GENOMIC DNA]</scope>
    <source>
        <strain evidence="4 5">CDC_01</strain>
    </source>
</reference>
<evidence type="ECO:0008006" key="6">
    <source>
        <dbReference type="Google" id="ProtNLM"/>
    </source>
</evidence>
<dbReference type="InterPro" id="IPR011990">
    <property type="entry name" value="TPR-like_helical_dom_sf"/>
</dbReference>
<evidence type="ECO:0000313" key="5">
    <source>
        <dbReference type="Proteomes" id="UP000070612"/>
    </source>
</evidence>
<dbReference type="AlphaFoldDB" id="A0A132PLG7"/>
<dbReference type="Pfam" id="PF13432">
    <property type="entry name" value="TPR_16"/>
    <property type="match status" value="8"/>
</dbReference>
<dbReference type="PANTHER" id="PTHR44858:SF1">
    <property type="entry name" value="UDP-N-ACETYLGLUCOSAMINE--PEPTIDE N-ACETYLGLUCOSAMINYLTRANSFERASE SPINDLY-RELATED"/>
    <property type="match status" value="1"/>
</dbReference>
<keyword evidence="1" id="KW-0677">Repeat</keyword>
<accession>A0A132PLG7</accession>
<dbReference type="PATRIC" id="fig|59750.3.peg.7176"/>
<dbReference type="SMART" id="SM00028">
    <property type="entry name" value="TPR"/>
    <property type="match status" value="17"/>
</dbReference>
<comment type="caution">
    <text evidence="4">The sequence shown here is derived from an EMBL/GenBank/DDBJ whole genome shotgun (WGS) entry which is preliminary data.</text>
</comment>
<evidence type="ECO:0000256" key="3">
    <source>
        <dbReference type="PROSITE-ProRule" id="PRU00339"/>
    </source>
</evidence>
<gene>
    <name evidence="4" type="ORF">AFM11_15310</name>
</gene>
<evidence type="ECO:0000256" key="2">
    <source>
        <dbReference type="ARBA" id="ARBA00022803"/>
    </source>
</evidence>
<keyword evidence="2 3" id="KW-0802">TPR repeat</keyword>
<evidence type="ECO:0000256" key="1">
    <source>
        <dbReference type="ARBA" id="ARBA00022737"/>
    </source>
</evidence>
<dbReference type="InterPro" id="IPR019734">
    <property type="entry name" value="TPR_rpt"/>
</dbReference>